<dbReference type="GO" id="GO:0005886">
    <property type="term" value="C:plasma membrane"/>
    <property type="evidence" value="ECO:0007669"/>
    <property type="project" value="UniProtKB-SubCell"/>
</dbReference>
<keyword evidence="2 5" id="KW-0812">Transmembrane</keyword>
<evidence type="ECO:0000313" key="7">
    <source>
        <dbReference type="EMBL" id="RKT42831.1"/>
    </source>
</evidence>
<accession>A0A495V041</accession>
<gene>
    <name evidence="7" type="ORF">BDD21_0126</name>
</gene>
<evidence type="ECO:0000256" key="2">
    <source>
        <dbReference type="ARBA" id="ARBA00022692"/>
    </source>
</evidence>
<keyword evidence="1 5" id="KW-1003">Cell membrane</keyword>
<feature type="region of interest" description="Disordered" evidence="6">
    <location>
        <begin position="88"/>
        <end position="116"/>
    </location>
</feature>
<feature type="transmembrane region" description="Helical" evidence="5">
    <location>
        <begin position="232"/>
        <end position="249"/>
    </location>
</feature>
<feature type="compositionally biased region" description="Low complexity" evidence="6">
    <location>
        <begin position="93"/>
        <end position="116"/>
    </location>
</feature>
<comment type="caution">
    <text evidence="7">The sequence shown here is derived from an EMBL/GenBank/DDBJ whole genome shotgun (WGS) entry which is preliminary data.</text>
</comment>
<comment type="similarity">
    <text evidence="5">Belongs to the UPF0182 family.</text>
</comment>
<dbReference type="PANTHER" id="PTHR39344">
    <property type="entry name" value="UPF0182 PROTEIN SLL1060"/>
    <property type="match status" value="1"/>
</dbReference>
<dbReference type="Proteomes" id="UP000274556">
    <property type="component" value="Unassembled WGS sequence"/>
</dbReference>
<feature type="transmembrane region" description="Helical" evidence="5">
    <location>
        <begin position="190"/>
        <end position="212"/>
    </location>
</feature>
<dbReference type="Pfam" id="PF03699">
    <property type="entry name" value="UPF0182"/>
    <property type="match status" value="1"/>
</dbReference>
<sequence length="918" mass="103621">MKTWKRLTLAMLIPVVVSAILIAVYITDDFIANLWWFQALDYGFYFWLRLLYQSVMFLVVTLFLFLVFFLNFWVGSRYLGAAVPAEADGEPRASAPTPSSAGGSYGTSRPTTAGPARTTRYQRIYDRFQRRSLLFYLPLTLGLAVLVALPVYGHWETAILYIFSRDSGITDPAFGHDISYYLFALPFYLLLWRGLLFASMVLLLGLALLYWLERWIVNGSGRPLRRGAKLHLNLAAGGVVLIGAWYFMLDRHLLLYADPHLPVFSGPGYVEMNYILPLIWTAMILALTLGALFIWLVNTRKGLPALAIVAVLFAGTLALRYSPVVPGLLQEYVVKPDELSLQSPFIDHNIRATLAAYDLNEVETRQYPIQDIPWDTTSPEFQETIVNIPIWDEFRLHRVFQELQEIRSYYTLNSIDVDRYTVDGVYQQVAVSPREIDLDNLPEGSRNWVNEWMKYTHGYGAVMAPTAQRAAGAIRWLMQGIPPQSAFGLTIEQPGIYFGASNYSPVIAPNNSREIDYAGDDEIVLSDYNGTGGVKISNWFRRIVFSLYFGEINIFLTNQINQDSRILFRRNIVERVSTLTPFLLLDPDPYAVVTPERIYWIQDTYTLSRWYPYSYTATADFAGVPHTFNTIRNSAKVVIDAYDGSVSYYVSEPDDPIIRAYARAYPGVFKPFSEMPDQLQQHVRYPKRLFDIQLGIYGRYQQRDPRTFFKQEDLWVYPEVQWENEVRVIKPYYVTLNLLDPERLEFSLLAPMNPKGKNNMRALVVAGNDGENYGRIVAYSFPRGTLVYGPAQGDAFVKQDPRITQEFALWNRQGAQAERGSLVVMPVNGVIASVQGVFLKAQTGASFPELVRFIAIVGERVAMAATIEAAFSAVNKTAGARDAAPAPGGGAVSFPDSVEIEISPDVAPEANAESTDDE</sequence>
<keyword evidence="3 5" id="KW-1133">Transmembrane helix</keyword>
<feature type="transmembrane region" description="Helical" evidence="5">
    <location>
        <begin position="133"/>
        <end position="155"/>
    </location>
</feature>
<keyword evidence="8" id="KW-1185">Reference proteome</keyword>
<dbReference type="PANTHER" id="PTHR39344:SF1">
    <property type="entry name" value="UPF0182 PROTEIN SLL1060"/>
    <property type="match status" value="1"/>
</dbReference>
<proteinExistence type="inferred from homology"/>
<feature type="transmembrane region" description="Helical" evidence="5">
    <location>
        <begin position="274"/>
        <end position="296"/>
    </location>
</feature>
<dbReference type="OrthoDB" id="9763654at2"/>
<dbReference type="RefSeq" id="WP_120795504.1">
    <property type="nucleotide sequence ID" value="NZ_RBXL01000001.1"/>
</dbReference>
<evidence type="ECO:0000313" key="8">
    <source>
        <dbReference type="Proteomes" id="UP000274556"/>
    </source>
</evidence>
<reference evidence="7 8" key="1">
    <citation type="submission" date="2018-10" db="EMBL/GenBank/DDBJ databases">
        <title>Genomic Encyclopedia of Archaeal and Bacterial Type Strains, Phase II (KMG-II): from individual species to whole genera.</title>
        <authorList>
            <person name="Goeker M."/>
        </authorList>
    </citation>
    <scope>NUCLEOTIDE SEQUENCE [LARGE SCALE GENOMIC DNA]</scope>
    <source>
        <strain evidence="7 8">DSM 235</strain>
    </source>
</reference>
<feature type="transmembrane region" description="Helical" evidence="5">
    <location>
        <begin position="7"/>
        <end position="26"/>
    </location>
</feature>
<protein>
    <recommendedName>
        <fullName evidence="5">UPF0182 protein BDD21_0126</fullName>
    </recommendedName>
</protein>
<organism evidence="7 8">
    <name type="scientific">Thiocapsa rosea</name>
    <dbReference type="NCBI Taxonomy" id="69360"/>
    <lineage>
        <taxon>Bacteria</taxon>
        <taxon>Pseudomonadati</taxon>
        <taxon>Pseudomonadota</taxon>
        <taxon>Gammaproteobacteria</taxon>
        <taxon>Chromatiales</taxon>
        <taxon>Chromatiaceae</taxon>
        <taxon>Thiocapsa</taxon>
    </lineage>
</organism>
<dbReference type="HAMAP" id="MF_01600">
    <property type="entry name" value="UPF0182"/>
    <property type="match status" value="1"/>
</dbReference>
<feature type="transmembrane region" description="Helical" evidence="5">
    <location>
        <begin position="46"/>
        <end position="70"/>
    </location>
</feature>
<dbReference type="InterPro" id="IPR005372">
    <property type="entry name" value="UPF0182"/>
</dbReference>
<dbReference type="AlphaFoldDB" id="A0A495V041"/>
<evidence type="ECO:0000256" key="5">
    <source>
        <dbReference type="HAMAP-Rule" id="MF_01600"/>
    </source>
</evidence>
<evidence type="ECO:0000256" key="4">
    <source>
        <dbReference type="ARBA" id="ARBA00023136"/>
    </source>
</evidence>
<name>A0A495V041_9GAMM</name>
<comment type="subcellular location">
    <subcellularLocation>
        <location evidence="5">Cell membrane</location>
        <topology evidence="5">Multi-pass membrane protein</topology>
    </subcellularLocation>
</comment>
<evidence type="ECO:0000256" key="1">
    <source>
        <dbReference type="ARBA" id="ARBA00022475"/>
    </source>
</evidence>
<evidence type="ECO:0000256" key="3">
    <source>
        <dbReference type="ARBA" id="ARBA00022989"/>
    </source>
</evidence>
<feature type="transmembrane region" description="Helical" evidence="5">
    <location>
        <begin position="303"/>
        <end position="321"/>
    </location>
</feature>
<dbReference type="EMBL" id="RBXL01000001">
    <property type="protein sequence ID" value="RKT42831.1"/>
    <property type="molecule type" value="Genomic_DNA"/>
</dbReference>
<keyword evidence="4 5" id="KW-0472">Membrane</keyword>
<evidence type="ECO:0000256" key="6">
    <source>
        <dbReference type="SAM" id="MobiDB-lite"/>
    </source>
</evidence>
<dbReference type="GO" id="GO:0005576">
    <property type="term" value="C:extracellular region"/>
    <property type="evidence" value="ECO:0007669"/>
    <property type="project" value="TreeGrafter"/>
</dbReference>